<gene>
    <name evidence="1" type="ORF">M4V62_16275</name>
</gene>
<dbReference type="Proteomes" id="UP000829992">
    <property type="component" value="Chromosome"/>
</dbReference>
<dbReference type="NCBIfam" id="TIGR04267">
    <property type="entry name" value="mod_HExxH"/>
    <property type="match status" value="1"/>
</dbReference>
<accession>A0ABY4PRQ2</accession>
<keyword evidence="2" id="KW-1185">Reference proteome</keyword>
<proteinExistence type="predicted"/>
<dbReference type="InterPro" id="IPR026337">
    <property type="entry name" value="AKG_HExxH"/>
</dbReference>
<dbReference type="EMBL" id="CP097289">
    <property type="protein sequence ID" value="UQT56528.1"/>
    <property type="molecule type" value="Genomic_DNA"/>
</dbReference>
<protein>
    <submittedName>
        <fullName evidence="1">HEXXH motif domain-containing protein</fullName>
    </submittedName>
</protein>
<name>A0ABY4PRQ2_9ACTN</name>
<dbReference type="RefSeq" id="WP_249587985.1">
    <property type="nucleotide sequence ID" value="NZ_BAAAQL010000010.1"/>
</dbReference>
<sequence>MARRSAGSVELPVHRLSAAGFRALARGEGGRAVVVELLAAERSRRMLLLRALYDGLSGGGVSAEGPTPPAGAAALSYREAWALLERAQRTAPDVFEDILMSPHTGMWLSLALRQLRGASFEDAPMWAVAGHLSALAASAGARAGLDFSVAVPVRRGIAFLPTVGCAELKVAESWSTAQVVSREGKLRIIGEQGAVVVGPGREGGAPGWRAVRRLSLGVKRPQKCLALEEFDPYRTFPQPSEPLFLSETDARVWQGMLTDAWELLLRDEPESAEAMRVGLMSVTPTPARERFRPHSVTAGDAFGGVMASRPDDATQLAATLVHEFQHIKLGSLMRLRPLNLTGPGLGPHPGPGLAEELFYAPWRDDPRPLGGLLQGIYAFAGVTRFWRSHRQSADPAQAGLTHFEFALWRTQVSSTVELVRTHERLTPLGRQVLDALRERCAEWSDESVPAAELRLAQEVAADHRARWRAHHLRPPAAAVQEAVRAWRRRDDRPPPVLAGEPVLVPDAGARFLDTAAVLARHRLSGAGGDGRGAEGAEDADVLLARGDLAGARGAFAALLSGTGTPFGAWAGLGRALAGDEAHEGASWLLRNHPERACAVQGALRNATGQGADPVRLAAWLARDGVRDGVRGAE</sequence>
<reference evidence="1 2" key="1">
    <citation type="submission" date="2022-05" db="EMBL/GenBank/DDBJ databases">
        <authorList>
            <person name="Zhou X."/>
            <person name="Li K."/>
            <person name="Man Y."/>
        </authorList>
    </citation>
    <scope>NUCLEOTIDE SEQUENCE [LARGE SCALE GENOMIC DNA]</scope>
    <source>
        <strain evidence="1 2">MS405</strain>
    </source>
</reference>
<evidence type="ECO:0000313" key="1">
    <source>
        <dbReference type="EMBL" id="UQT56528.1"/>
    </source>
</evidence>
<evidence type="ECO:0000313" key="2">
    <source>
        <dbReference type="Proteomes" id="UP000829992"/>
    </source>
</evidence>
<organism evidence="1 2">
    <name type="scientific">Streptomyces durmitorensis</name>
    <dbReference type="NCBI Taxonomy" id="319947"/>
    <lineage>
        <taxon>Bacteria</taxon>
        <taxon>Bacillati</taxon>
        <taxon>Actinomycetota</taxon>
        <taxon>Actinomycetes</taxon>
        <taxon>Kitasatosporales</taxon>
        <taxon>Streptomycetaceae</taxon>
        <taxon>Streptomyces</taxon>
    </lineage>
</organism>